<gene>
    <name evidence="1" type="ORF">CLV90_0508</name>
</gene>
<dbReference type="Proteomes" id="UP000294749">
    <property type="component" value="Unassembled WGS sequence"/>
</dbReference>
<accession>A0A4R7K7R6</accession>
<evidence type="ECO:0000313" key="2">
    <source>
        <dbReference type="Proteomes" id="UP000294749"/>
    </source>
</evidence>
<evidence type="ECO:0000313" key="1">
    <source>
        <dbReference type="EMBL" id="TDT46458.1"/>
    </source>
</evidence>
<organism evidence="1 2">
    <name type="scientific">Maribacter spongiicola</name>
    <dbReference type="NCBI Taxonomy" id="1206753"/>
    <lineage>
        <taxon>Bacteria</taxon>
        <taxon>Pseudomonadati</taxon>
        <taxon>Bacteroidota</taxon>
        <taxon>Flavobacteriia</taxon>
        <taxon>Flavobacteriales</taxon>
        <taxon>Flavobacteriaceae</taxon>
        <taxon>Maribacter</taxon>
    </lineage>
</organism>
<protein>
    <submittedName>
        <fullName evidence="1">Uncharacterized protein</fullName>
    </submittedName>
</protein>
<comment type="caution">
    <text evidence="1">The sequence shown here is derived from an EMBL/GenBank/DDBJ whole genome shotgun (WGS) entry which is preliminary data.</text>
</comment>
<reference evidence="1 2" key="1">
    <citation type="submission" date="2019-03" db="EMBL/GenBank/DDBJ databases">
        <title>Genomic Encyclopedia of Archaeal and Bacterial Type Strains, Phase II (KMG-II): from individual species to whole genera.</title>
        <authorList>
            <person name="Goeker M."/>
        </authorList>
    </citation>
    <scope>NUCLEOTIDE SEQUENCE [LARGE SCALE GENOMIC DNA]</scope>
    <source>
        <strain evidence="1 2">DSM 25233</strain>
    </source>
</reference>
<sequence>MAQCKLENLSLSTALLAINKTVIEHLRKAMKLIEKDIEDWIKPYATIVGGQKEYDLKLREQNPSKFFLQLTLPNNFQEYAIAFHSFWINNKIPNDKIVVRELSDEEFPEDNFSRVTWKDFHDRKYQEFDLNKAIMDSIKHTHSYDKQFNNELYPVEGLMDKEHLISLVEVVLELYGNQEIELFYTFLATKNWEKDLIYSGRINELPKIFEIDNLRLTPSLIYPKEKNWVVNTDLDLAFTTMGGETKFITELVNRNIHEIVKIAL</sequence>
<keyword evidence="2" id="KW-1185">Reference proteome</keyword>
<name>A0A4R7K7R6_9FLAO</name>
<proteinExistence type="predicted"/>
<dbReference type="EMBL" id="SOAY01000010">
    <property type="protein sequence ID" value="TDT46458.1"/>
    <property type="molecule type" value="Genomic_DNA"/>
</dbReference>
<dbReference type="AlphaFoldDB" id="A0A4R7K7R6"/>